<dbReference type="EMBL" id="CP017707">
    <property type="protein sequence ID" value="AOZ49934.1"/>
    <property type="molecule type" value="Genomic_DNA"/>
</dbReference>
<evidence type="ECO:0000256" key="1">
    <source>
        <dbReference type="ARBA" id="ARBA00022500"/>
    </source>
</evidence>
<evidence type="ECO:0000256" key="3">
    <source>
        <dbReference type="HAMAP-Rule" id="MF_01440"/>
    </source>
</evidence>
<dbReference type="PANTHER" id="PTHR35147">
    <property type="entry name" value="CHEMORECEPTOR GLUTAMINE DEAMIDASE CHED-RELATED"/>
    <property type="match status" value="1"/>
</dbReference>
<dbReference type="CDD" id="cd16352">
    <property type="entry name" value="CheD"/>
    <property type="match status" value="1"/>
</dbReference>
<dbReference type="GO" id="GO:0050568">
    <property type="term" value="F:protein-glutamine glutaminase activity"/>
    <property type="evidence" value="ECO:0007669"/>
    <property type="project" value="UniProtKB-UniRule"/>
</dbReference>
<evidence type="ECO:0000313" key="4">
    <source>
        <dbReference type="EMBL" id="AOZ49934.1"/>
    </source>
</evidence>
<dbReference type="STRING" id="1108595.BKX93_07920"/>
<dbReference type="RefSeq" id="WP_046155627.1">
    <property type="nucleotide sequence ID" value="NZ_CP017707.1"/>
</dbReference>
<dbReference type="NCBIfam" id="NF010013">
    <property type="entry name" value="PRK13487.1"/>
    <property type="match status" value="1"/>
</dbReference>
<organism evidence="4 5">
    <name type="scientific">Chromobacterium vaccinii</name>
    <dbReference type="NCBI Taxonomy" id="1108595"/>
    <lineage>
        <taxon>Bacteria</taxon>
        <taxon>Pseudomonadati</taxon>
        <taxon>Pseudomonadota</taxon>
        <taxon>Betaproteobacteria</taxon>
        <taxon>Neisseriales</taxon>
        <taxon>Chromobacteriaceae</taxon>
        <taxon>Chromobacterium</taxon>
    </lineage>
</organism>
<dbReference type="Proteomes" id="UP000178776">
    <property type="component" value="Chromosome"/>
</dbReference>
<evidence type="ECO:0000256" key="2">
    <source>
        <dbReference type="ARBA" id="ARBA00022801"/>
    </source>
</evidence>
<name>A0A1D9LFI4_9NEIS</name>
<comment type="similarity">
    <text evidence="3">Belongs to the CheD family.</text>
</comment>
<comment type="catalytic activity">
    <reaction evidence="3">
        <text>L-glutaminyl-[protein] + H2O = L-glutamyl-[protein] + NH4(+)</text>
        <dbReference type="Rhea" id="RHEA:16441"/>
        <dbReference type="Rhea" id="RHEA-COMP:10207"/>
        <dbReference type="Rhea" id="RHEA-COMP:10208"/>
        <dbReference type="ChEBI" id="CHEBI:15377"/>
        <dbReference type="ChEBI" id="CHEBI:28938"/>
        <dbReference type="ChEBI" id="CHEBI:29973"/>
        <dbReference type="ChEBI" id="CHEBI:30011"/>
        <dbReference type="EC" id="3.5.1.44"/>
    </reaction>
</comment>
<dbReference type="GO" id="GO:0006935">
    <property type="term" value="P:chemotaxis"/>
    <property type="evidence" value="ECO:0007669"/>
    <property type="project" value="UniProtKB-UniRule"/>
</dbReference>
<dbReference type="Pfam" id="PF03975">
    <property type="entry name" value="CheD"/>
    <property type="match status" value="1"/>
</dbReference>
<dbReference type="SUPFAM" id="SSF64438">
    <property type="entry name" value="CNF1/YfiH-like putative cysteine hydrolases"/>
    <property type="match status" value="1"/>
</dbReference>
<dbReference type="PANTHER" id="PTHR35147:SF2">
    <property type="entry name" value="CHEMORECEPTOR GLUTAMINE DEAMIDASE CHED-RELATED"/>
    <property type="match status" value="1"/>
</dbReference>
<dbReference type="InterPro" id="IPR011324">
    <property type="entry name" value="Cytotoxic_necrot_fac-like_cat"/>
</dbReference>
<dbReference type="AlphaFoldDB" id="A0A1D9LFI4"/>
<comment type="function">
    <text evidence="3">Probably deamidates glutamine residues to glutamate on methyl-accepting chemotaxis receptors (MCPs), playing an important role in chemotaxis.</text>
</comment>
<dbReference type="EC" id="3.5.1.44" evidence="3"/>
<accession>A0A1D9LFI4</accession>
<sequence length="203" mass="22417">MSHADAMNSNSHQYYDKHFQIMAVKVFPGEFHATNQPRLLMTLLGSCVSVCLSDRISGVAGMNHFLLPEGSLDLGSGASAARFGVNAMELLITDMQKLGAMRNRLEAKIFGAGNVLDGMTVVRVGERNSNFIRSYLANEQIPVLAEDLLGECARKVYFFTETGKVLIKKLKRTSTAIKQEQPYRGRIVDQNEGARTGDIDLFI</sequence>
<dbReference type="GeneID" id="68841139"/>
<dbReference type="Gene3D" id="3.30.1330.200">
    <property type="match status" value="1"/>
</dbReference>
<keyword evidence="2 3" id="KW-0378">Hydrolase</keyword>
<dbReference type="InterPro" id="IPR038592">
    <property type="entry name" value="CheD-like_sf"/>
</dbReference>
<proteinExistence type="inferred from homology"/>
<protein>
    <recommendedName>
        <fullName evidence="3">Probable chemoreceptor glutamine deamidase CheD</fullName>
        <ecNumber evidence="3">3.5.1.44</ecNumber>
    </recommendedName>
</protein>
<dbReference type="KEGG" id="cvc:BKX93_07920"/>
<evidence type="ECO:0000313" key="5">
    <source>
        <dbReference type="Proteomes" id="UP000178776"/>
    </source>
</evidence>
<dbReference type="InterPro" id="IPR005659">
    <property type="entry name" value="Chemorcpt_Glu_NH3ase_CheD"/>
</dbReference>
<gene>
    <name evidence="3" type="primary">cheD</name>
    <name evidence="4" type="ORF">BKX93_07920</name>
</gene>
<reference evidence="4 5" key="1">
    <citation type="submission" date="2016-10" db="EMBL/GenBank/DDBJ databases">
        <title>Chromobacterium muskegensis sp. nov., an insecticidal bacterium isolated from Sphagnum bogs.</title>
        <authorList>
            <person name="Sparks M.E."/>
            <person name="Blackburn M.B."/>
            <person name="Gundersen-Rindal D.E."/>
            <person name="Mitchell A."/>
            <person name="Farrar R."/>
            <person name="Kuhar D."/>
        </authorList>
    </citation>
    <scope>NUCLEOTIDE SEQUENCE [LARGE SCALE GENOMIC DNA]</scope>
    <source>
        <strain evidence="4 5">21-1</strain>
    </source>
</reference>
<keyword evidence="1 3" id="KW-0145">Chemotaxis</keyword>
<dbReference type="HAMAP" id="MF_01440">
    <property type="entry name" value="CheD"/>
    <property type="match status" value="1"/>
</dbReference>